<organism evidence="1 2">
    <name type="scientific">Trifolium medium</name>
    <dbReference type="NCBI Taxonomy" id="97028"/>
    <lineage>
        <taxon>Eukaryota</taxon>
        <taxon>Viridiplantae</taxon>
        <taxon>Streptophyta</taxon>
        <taxon>Embryophyta</taxon>
        <taxon>Tracheophyta</taxon>
        <taxon>Spermatophyta</taxon>
        <taxon>Magnoliopsida</taxon>
        <taxon>eudicotyledons</taxon>
        <taxon>Gunneridae</taxon>
        <taxon>Pentapetalae</taxon>
        <taxon>rosids</taxon>
        <taxon>fabids</taxon>
        <taxon>Fabales</taxon>
        <taxon>Fabaceae</taxon>
        <taxon>Papilionoideae</taxon>
        <taxon>50 kb inversion clade</taxon>
        <taxon>NPAAA clade</taxon>
        <taxon>Hologalegina</taxon>
        <taxon>IRL clade</taxon>
        <taxon>Trifolieae</taxon>
        <taxon>Trifolium</taxon>
    </lineage>
</organism>
<name>A0A392QSD2_9FABA</name>
<accession>A0A392QSD2</accession>
<keyword evidence="2" id="KW-1185">Reference proteome</keyword>
<feature type="non-terminal residue" evidence="1">
    <location>
        <position position="1"/>
    </location>
</feature>
<dbReference type="AlphaFoldDB" id="A0A392QSD2"/>
<proteinExistence type="predicted"/>
<evidence type="ECO:0000313" key="2">
    <source>
        <dbReference type="Proteomes" id="UP000265520"/>
    </source>
</evidence>
<evidence type="ECO:0000313" key="1">
    <source>
        <dbReference type="EMBL" id="MCI26155.1"/>
    </source>
</evidence>
<comment type="caution">
    <text evidence="1">The sequence shown here is derived from an EMBL/GenBank/DDBJ whole genome shotgun (WGS) entry which is preliminary data.</text>
</comment>
<dbReference type="Proteomes" id="UP000265520">
    <property type="component" value="Unassembled WGS sequence"/>
</dbReference>
<reference evidence="1 2" key="1">
    <citation type="journal article" date="2018" name="Front. Plant Sci.">
        <title>Red Clover (Trifolium pratense) and Zigzag Clover (T. medium) - A Picture of Genomic Similarities and Differences.</title>
        <authorList>
            <person name="Dluhosova J."/>
            <person name="Istvanek J."/>
            <person name="Nedelnik J."/>
            <person name="Repkova J."/>
        </authorList>
    </citation>
    <scope>NUCLEOTIDE SEQUENCE [LARGE SCALE GENOMIC DNA]</scope>
    <source>
        <strain evidence="2">cv. 10/8</strain>
        <tissue evidence="1">Leaf</tissue>
    </source>
</reference>
<protein>
    <submittedName>
        <fullName evidence="1">Uncharacterized protein</fullName>
    </submittedName>
</protein>
<sequence length="58" mass="6268">RDRDDGMNAFINRSFILGFLPQTYSSSFCLPAVDGLVGICAVLDSDAIESVRFVLALA</sequence>
<dbReference type="EMBL" id="LXQA010151615">
    <property type="protein sequence ID" value="MCI26155.1"/>
    <property type="molecule type" value="Genomic_DNA"/>
</dbReference>